<evidence type="ECO:0000256" key="1">
    <source>
        <dbReference type="SAM" id="SignalP"/>
    </source>
</evidence>
<comment type="caution">
    <text evidence="2">The sequence shown here is derived from an EMBL/GenBank/DDBJ whole genome shotgun (WGS) entry which is preliminary data.</text>
</comment>
<organism evidence="2 3">
    <name type="scientific">Pseudoalteromonas prydzensis</name>
    <dbReference type="NCBI Taxonomy" id="182141"/>
    <lineage>
        <taxon>Bacteria</taxon>
        <taxon>Pseudomonadati</taxon>
        <taxon>Pseudomonadota</taxon>
        <taxon>Gammaproteobacteria</taxon>
        <taxon>Alteromonadales</taxon>
        <taxon>Pseudoalteromonadaceae</taxon>
        <taxon>Pseudoalteromonas</taxon>
    </lineage>
</organism>
<feature type="signal peptide" evidence="1">
    <location>
        <begin position="1"/>
        <end position="17"/>
    </location>
</feature>
<proteinExistence type="predicted"/>
<dbReference type="Proteomes" id="UP000707245">
    <property type="component" value="Unassembled WGS sequence"/>
</dbReference>
<evidence type="ECO:0000313" key="3">
    <source>
        <dbReference type="Proteomes" id="UP000707245"/>
    </source>
</evidence>
<dbReference type="RefSeq" id="WP_192541342.1">
    <property type="nucleotide sequence ID" value="NZ_JBQDLW010000035.1"/>
</dbReference>
<dbReference type="EMBL" id="RRZA01000019">
    <property type="protein sequence ID" value="MBE0457388.1"/>
    <property type="molecule type" value="Genomic_DNA"/>
</dbReference>
<accession>A0ABR9FKM1</accession>
<reference evidence="2 3" key="1">
    <citation type="submission" date="2020-07" db="EMBL/GenBank/DDBJ databases">
        <title>Halophilic bacteria isolated from french cheeses.</title>
        <authorList>
            <person name="Kothe C.I."/>
            <person name="Farah-Kraiem B."/>
            <person name="Renault P."/>
            <person name="Dridi B."/>
        </authorList>
    </citation>
    <scope>NUCLEOTIDE SEQUENCE [LARGE SCALE GENOMIC DNA]</scope>
    <source>
        <strain evidence="2 3">FME14</strain>
    </source>
</reference>
<name>A0ABR9FKM1_9GAMM</name>
<dbReference type="InterPro" id="IPR036249">
    <property type="entry name" value="Thioredoxin-like_sf"/>
</dbReference>
<sequence>MNKFAFLIFLVPFHLVAAILGSDNPEGEFNKFESGITFNSLKSLATIPEELRAKLEQNHQIMSAMGARATPATFYHNQAGQLKMQMGLPPQAAMEDILGTLED</sequence>
<protein>
    <recommendedName>
        <fullName evidence="4">Thiol:disulfide interchange protein DsbG</fullName>
    </recommendedName>
</protein>
<keyword evidence="1" id="KW-0732">Signal</keyword>
<feature type="chain" id="PRO_5045955242" description="Thiol:disulfide interchange protein DsbG" evidence="1">
    <location>
        <begin position="18"/>
        <end position="103"/>
    </location>
</feature>
<dbReference type="SUPFAM" id="SSF52833">
    <property type="entry name" value="Thioredoxin-like"/>
    <property type="match status" value="1"/>
</dbReference>
<dbReference type="Gene3D" id="3.40.30.10">
    <property type="entry name" value="Glutaredoxin"/>
    <property type="match status" value="1"/>
</dbReference>
<evidence type="ECO:0008006" key="4">
    <source>
        <dbReference type="Google" id="ProtNLM"/>
    </source>
</evidence>
<keyword evidence="3" id="KW-1185">Reference proteome</keyword>
<gene>
    <name evidence="2" type="ORF">EI167_07960</name>
</gene>
<evidence type="ECO:0000313" key="2">
    <source>
        <dbReference type="EMBL" id="MBE0457388.1"/>
    </source>
</evidence>